<proteinExistence type="predicted"/>
<dbReference type="AlphaFoldDB" id="A0A5D3K450"/>
<evidence type="ECO:0000256" key="1">
    <source>
        <dbReference type="SAM" id="SignalP"/>
    </source>
</evidence>
<reference evidence="2 3" key="1">
    <citation type="submission" date="2019-08" db="EMBL/GenBank/DDBJ databases">
        <title>Bradyrhizobium hipponensis sp. nov., a rhizobium isolated from a Lupinus angustifolius root nodule in Tunisia.</title>
        <authorList>
            <person name="Off K."/>
            <person name="Rejili M."/>
            <person name="Mars M."/>
            <person name="Brachmann A."/>
            <person name="Marin M."/>
        </authorList>
    </citation>
    <scope>NUCLEOTIDE SEQUENCE [LARGE SCALE GENOMIC DNA]</scope>
    <source>
        <strain evidence="2 3">CTAW71</strain>
    </source>
</reference>
<feature type="chain" id="PRO_5022860004" evidence="1">
    <location>
        <begin position="20"/>
        <end position="75"/>
    </location>
</feature>
<dbReference type="OrthoDB" id="8254545at2"/>
<feature type="signal peptide" evidence="1">
    <location>
        <begin position="1"/>
        <end position="19"/>
    </location>
</feature>
<evidence type="ECO:0000313" key="2">
    <source>
        <dbReference type="EMBL" id="TYL89549.1"/>
    </source>
</evidence>
<protein>
    <submittedName>
        <fullName evidence="2">Uncharacterized protein</fullName>
    </submittedName>
</protein>
<sequence length="75" mass="8208">MRCLMVLGLLLASCATASATTHDPLRPAARLHVQRHRLVNPSAVPPVGPRFAVPGWSNEDTERWLDSASSFWSQA</sequence>
<accession>A0A5D3K450</accession>
<dbReference type="EMBL" id="VSSS01000060">
    <property type="protein sequence ID" value="TYL89549.1"/>
    <property type="molecule type" value="Genomic_DNA"/>
</dbReference>
<keyword evidence="1" id="KW-0732">Signal</keyword>
<name>A0A5D3K450_9BRAD</name>
<evidence type="ECO:0000313" key="3">
    <source>
        <dbReference type="Proteomes" id="UP000324758"/>
    </source>
</evidence>
<keyword evidence="3" id="KW-1185">Reference proteome</keyword>
<comment type="caution">
    <text evidence="2">The sequence shown here is derived from an EMBL/GenBank/DDBJ whole genome shotgun (WGS) entry which is preliminary data.</text>
</comment>
<dbReference type="Proteomes" id="UP000324758">
    <property type="component" value="Unassembled WGS sequence"/>
</dbReference>
<organism evidence="2 3">
    <name type="scientific">Bradyrhizobium rifense</name>
    <dbReference type="NCBI Taxonomy" id="515499"/>
    <lineage>
        <taxon>Bacteria</taxon>
        <taxon>Pseudomonadati</taxon>
        <taxon>Pseudomonadota</taxon>
        <taxon>Alphaproteobacteria</taxon>
        <taxon>Hyphomicrobiales</taxon>
        <taxon>Nitrobacteraceae</taxon>
        <taxon>Bradyrhizobium</taxon>
    </lineage>
</organism>
<gene>
    <name evidence="2" type="ORF">FXB40_35360</name>
</gene>